<keyword evidence="1" id="KW-1133">Transmembrane helix</keyword>
<feature type="transmembrane region" description="Helical" evidence="1">
    <location>
        <begin position="116"/>
        <end position="135"/>
    </location>
</feature>
<reference evidence="3" key="1">
    <citation type="submission" date="2023-04" db="EMBL/GenBank/DDBJ databases">
        <title>Chromosome-level genome of Chaenocephalus aceratus.</title>
        <authorList>
            <person name="Park H."/>
        </authorList>
    </citation>
    <scope>NUCLEOTIDE SEQUENCE</scope>
    <source>
        <strain evidence="3">DE</strain>
        <tissue evidence="3">Muscle</tissue>
    </source>
</reference>
<dbReference type="AlphaFoldDB" id="A0AAD9BBL8"/>
<keyword evidence="2" id="KW-0732">Signal</keyword>
<keyword evidence="1" id="KW-0812">Transmembrane</keyword>
<evidence type="ECO:0000313" key="3">
    <source>
        <dbReference type="EMBL" id="KAK1880661.1"/>
    </source>
</evidence>
<dbReference type="EMBL" id="JASDAP010000025">
    <property type="protein sequence ID" value="KAK1880661.1"/>
    <property type="molecule type" value="Genomic_DNA"/>
</dbReference>
<accession>A0AAD9BBL8</accession>
<keyword evidence="1" id="KW-0472">Membrane</keyword>
<evidence type="ECO:0000256" key="2">
    <source>
        <dbReference type="SAM" id="SignalP"/>
    </source>
</evidence>
<sequence length="136" mass="15120">MFVTLLTVKLMLKCHALENRSTADWTAHIKRLVNQTMEGLAITKGFCPDVRSMKKVCKDVLKGLQKTFSGKTSLETLILQQDPAVEAAIVHSFQAHIKQLSAQLATKSSSSWKKELLKVLFIAGLLAIFIVLIVVR</sequence>
<dbReference type="Proteomes" id="UP001228049">
    <property type="component" value="Unassembled WGS sequence"/>
</dbReference>
<gene>
    <name evidence="3" type="ORF">KUDE01_026185</name>
</gene>
<organism evidence="3 4">
    <name type="scientific">Dissostichus eleginoides</name>
    <name type="common">Patagonian toothfish</name>
    <name type="synonym">Dissostichus amissus</name>
    <dbReference type="NCBI Taxonomy" id="100907"/>
    <lineage>
        <taxon>Eukaryota</taxon>
        <taxon>Metazoa</taxon>
        <taxon>Chordata</taxon>
        <taxon>Craniata</taxon>
        <taxon>Vertebrata</taxon>
        <taxon>Euteleostomi</taxon>
        <taxon>Actinopterygii</taxon>
        <taxon>Neopterygii</taxon>
        <taxon>Teleostei</taxon>
        <taxon>Neoteleostei</taxon>
        <taxon>Acanthomorphata</taxon>
        <taxon>Eupercaria</taxon>
        <taxon>Perciformes</taxon>
        <taxon>Notothenioidei</taxon>
        <taxon>Nototheniidae</taxon>
        <taxon>Dissostichus</taxon>
    </lineage>
</organism>
<evidence type="ECO:0000256" key="1">
    <source>
        <dbReference type="SAM" id="Phobius"/>
    </source>
</evidence>
<feature type="chain" id="PRO_5042193622" evidence="2">
    <location>
        <begin position="17"/>
        <end position="136"/>
    </location>
</feature>
<protein>
    <submittedName>
        <fullName evidence="3">Sorting nexin-4</fullName>
    </submittedName>
</protein>
<evidence type="ECO:0000313" key="4">
    <source>
        <dbReference type="Proteomes" id="UP001228049"/>
    </source>
</evidence>
<name>A0AAD9BBL8_DISEL</name>
<comment type="caution">
    <text evidence="3">The sequence shown here is derived from an EMBL/GenBank/DDBJ whole genome shotgun (WGS) entry which is preliminary data.</text>
</comment>
<feature type="signal peptide" evidence="2">
    <location>
        <begin position="1"/>
        <end position="16"/>
    </location>
</feature>
<keyword evidence="4" id="KW-1185">Reference proteome</keyword>
<proteinExistence type="predicted"/>